<feature type="region of interest" description="Disordered" evidence="1">
    <location>
        <begin position="33"/>
        <end position="85"/>
    </location>
</feature>
<dbReference type="Proteomes" id="UP000050424">
    <property type="component" value="Unassembled WGS sequence"/>
</dbReference>
<evidence type="ECO:0000313" key="2">
    <source>
        <dbReference type="EMBL" id="KPM41880.1"/>
    </source>
</evidence>
<gene>
    <name evidence="2" type="ORF">AK830_g4666</name>
</gene>
<comment type="caution">
    <text evidence="2">The sequence shown here is derived from an EMBL/GenBank/DDBJ whole genome shotgun (WGS) entry which is preliminary data.</text>
</comment>
<evidence type="ECO:0000313" key="3">
    <source>
        <dbReference type="Proteomes" id="UP000050424"/>
    </source>
</evidence>
<feature type="compositionally biased region" description="Basic and acidic residues" evidence="1">
    <location>
        <begin position="54"/>
        <end position="64"/>
    </location>
</feature>
<feature type="compositionally biased region" description="Gly residues" evidence="1">
    <location>
        <begin position="42"/>
        <end position="52"/>
    </location>
</feature>
<protein>
    <submittedName>
        <fullName evidence="2">Uncharacterized protein</fullName>
    </submittedName>
</protein>
<keyword evidence="3" id="KW-1185">Reference proteome</keyword>
<sequence>MVRYEYINGDHAMVLKHSVAAKEIQSEFLGTHLPASLEDGTAGKGNPPGGHGTARPDDAKHSVLPEECGWSGTMPRKPRSPQQGLAALETASISIKKYSDQENTSAKKAEKL</sequence>
<reference evidence="2 3" key="1">
    <citation type="submission" date="2015-09" db="EMBL/GenBank/DDBJ databases">
        <title>Draft genome of a European isolate of the apple canker pathogen Neonectria ditissima.</title>
        <authorList>
            <person name="Gomez-Cortecero A."/>
            <person name="Harrison R.J."/>
            <person name="Armitage A.D."/>
        </authorList>
    </citation>
    <scope>NUCLEOTIDE SEQUENCE [LARGE SCALE GENOMIC DNA]</scope>
    <source>
        <strain evidence="2 3">R09/05</strain>
    </source>
</reference>
<dbReference type="EMBL" id="LKCW01000057">
    <property type="protein sequence ID" value="KPM41880.1"/>
    <property type="molecule type" value="Genomic_DNA"/>
</dbReference>
<dbReference type="AlphaFoldDB" id="A0A0P7B7Q3"/>
<accession>A0A0P7B7Q3</accession>
<proteinExistence type="predicted"/>
<organism evidence="2 3">
    <name type="scientific">Neonectria ditissima</name>
    <dbReference type="NCBI Taxonomy" id="78410"/>
    <lineage>
        <taxon>Eukaryota</taxon>
        <taxon>Fungi</taxon>
        <taxon>Dikarya</taxon>
        <taxon>Ascomycota</taxon>
        <taxon>Pezizomycotina</taxon>
        <taxon>Sordariomycetes</taxon>
        <taxon>Hypocreomycetidae</taxon>
        <taxon>Hypocreales</taxon>
        <taxon>Nectriaceae</taxon>
        <taxon>Neonectria</taxon>
    </lineage>
</organism>
<name>A0A0P7B7Q3_9HYPO</name>
<evidence type="ECO:0000256" key="1">
    <source>
        <dbReference type="SAM" id="MobiDB-lite"/>
    </source>
</evidence>